<dbReference type="Pfam" id="PF01607">
    <property type="entry name" value="CBM_14"/>
    <property type="match status" value="1"/>
</dbReference>
<dbReference type="SUPFAM" id="SSF57625">
    <property type="entry name" value="Invertebrate chitin-binding proteins"/>
    <property type="match status" value="1"/>
</dbReference>
<evidence type="ECO:0000256" key="2">
    <source>
        <dbReference type="SAM" id="SignalP"/>
    </source>
</evidence>
<dbReference type="Proteomes" id="UP001497497">
    <property type="component" value="Unassembled WGS sequence"/>
</dbReference>
<feature type="signal peptide" evidence="2">
    <location>
        <begin position="1"/>
        <end position="22"/>
    </location>
</feature>
<protein>
    <recommendedName>
        <fullName evidence="3">Chitin-binding type-2 domain-containing protein</fullName>
    </recommendedName>
</protein>
<dbReference type="Gene3D" id="2.170.140.10">
    <property type="entry name" value="Chitin binding domain"/>
    <property type="match status" value="1"/>
</dbReference>
<evidence type="ECO:0000256" key="1">
    <source>
        <dbReference type="SAM" id="MobiDB-lite"/>
    </source>
</evidence>
<evidence type="ECO:0000313" key="4">
    <source>
        <dbReference type="EMBL" id="CAL1545376.1"/>
    </source>
</evidence>
<dbReference type="AlphaFoldDB" id="A0AAV2IID5"/>
<dbReference type="GO" id="GO:0008061">
    <property type="term" value="F:chitin binding"/>
    <property type="evidence" value="ECO:0007669"/>
    <property type="project" value="InterPro"/>
</dbReference>
<comment type="caution">
    <text evidence="4">The sequence shown here is derived from an EMBL/GenBank/DDBJ whole genome shotgun (WGS) entry which is preliminary data.</text>
</comment>
<proteinExistence type="predicted"/>
<keyword evidence="2" id="KW-0732">Signal</keyword>
<feature type="compositionally biased region" description="Basic and acidic residues" evidence="1">
    <location>
        <begin position="225"/>
        <end position="242"/>
    </location>
</feature>
<dbReference type="InterPro" id="IPR013320">
    <property type="entry name" value="ConA-like_dom_sf"/>
</dbReference>
<accession>A0AAV2IID5</accession>
<sequence length="834" mass="89292">MDLAKMHLLAIVLLVCRYGARADDDDFPGWPSIGMGGDSDSGEGGYAWGGSWNPSAHNLFGNAHHAGYNIFQHHQDQQLADPSPPKATTVQPQNLYSYNQAPAGTDQTSFRFPYGLQTGSSPSKNPYARLQPVRQHHNLHPHAMYTDRNPFRFLAMGGTSDSGENFGGYNIQNLLLNHNARKSPAGGDSSQELSGLVAKGAGKNKGGKARGGQKVSGKSYPLFEGDLHAESSSEESQVRRDGVLPGSDSSGVIIGSGSQSSSEGSSENGNNGGGRSTHRPYPSPATKWPSTSDRSSKATPGPETTTPHITSKRTSSSHTPRPPTAPTSTATTAPTSTTTKSPSTTTRRRTTTTTTTTTITAATSSTTQKITTTRPTTTASPTTRTTAKVTRPTTKPSTSPSTTRSTTRPATTTTTRTSTRPTPATTPAKPRLTTTTTSTTPRPATNTTTTARTTSTERLTTTERPNIPEICEGGAMVNGVSYRSHWADCTKFIQCSFTPDGAVNVFIKSCRHGMYWDQTKLACDNARNVDCPYDLCKVPGYERAPSTTNCRGYWICEAGKSVGHCCPPQHSYDATVGCVPDPRCNDPCDEGNPLNVCDKRGVNRQPLVFEQSVAGQGWDRKSCSPGTAFNIKACACIFRTEINKTEIHCEPELYLPFNGDIKDESGNNNYLQVDGVKVVDGTGYFDGKSLIRVPRFSNMDFGSTLIIKLRYKEEGGGSAGGQPQALVANGDCNRPSSLYMVTGQGRAEMGLRTSQGDNVSVSIPSNGAGWKEAVLIADDSVLQGTVTGVSYQTIFTGSIETSRCAMQIGRGTEFKHFTGYMDDVTVYLCRPKGL</sequence>
<dbReference type="InterPro" id="IPR036508">
    <property type="entry name" value="Chitin-bd_dom_sf"/>
</dbReference>
<gene>
    <name evidence="4" type="ORF">GSLYS_00018859001</name>
</gene>
<dbReference type="SMART" id="SM00494">
    <property type="entry name" value="ChtBD2"/>
    <property type="match status" value="2"/>
</dbReference>
<evidence type="ECO:0000259" key="3">
    <source>
        <dbReference type="PROSITE" id="PS50940"/>
    </source>
</evidence>
<dbReference type="InterPro" id="IPR002557">
    <property type="entry name" value="Chitin-bd_dom"/>
</dbReference>
<dbReference type="PROSITE" id="PS50940">
    <property type="entry name" value="CHIT_BIND_II"/>
    <property type="match status" value="1"/>
</dbReference>
<keyword evidence="5" id="KW-1185">Reference proteome</keyword>
<dbReference type="GO" id="GO:0005576">
    <property type="term" value="C:extracellular region"/>
    <property type="evidence" value="ECO:0007669"/>
    <property type="project" value="InterPro"/>
</dbReference>
<dbReference type="SUPFAM" id="SSF49899">
    <property type="entry name" value="Concanavalin A-like lectins/glucanases"/>
    <property type="match status" value="1"/>
</dbReference>
<feature type="chain" id="PRO_5043472230" description="Chitin-binding type-2 domain-containing protein" evidence="2">
    <location>
        <begin position="23"/>
        <end position="834"/>
    </location>
</feature>
<feature type="compositionally biased region" description="Low complexity" evidence="1">
    <location>
        <begin position="326"/>
        <end position="464"/>
    </location>
</feature>
<feature type="region of interest" description="Disordered" evidence="1">
    <location>
        <begin position="199"/>
        <end position="464"/>
    </location>
</feature>
<reference evidence="4 5" key="1">
    <citation type="submission" date="2024-04" db="EMBL/GenBank/DDBJ databases">
        <authorList>
            <consortium name="Genoscope - CEA"/>
            <person name="William W."/>
        </authorList>
    </citation>
    <scope>NUCLEOTIDE SEQUENCE [LARGE SCALE GENOMIC DNA]</scope>
</reference>
<name>A0AAV2IID5_LYMST</name>
<dbReference type="EMBL" id="CAXITT010000703">
    <property type="protein sequence ID" value="CAL1545376.1"/>
    <property type="molecule type" value="Genomic_DNA"/>
</dbReference>
<feature type="domain" description="Chitin-binding type-2" evidence="3">
    <location>
        <begin position="468"/>
        <end position="533"/>
    </location>
</feature>
<evidence type="ECO:0000313" key="5">
    <source>
        <dbReference type="Proteomes" id="UP001497497"/>
    </source>
</evidence>
<feature type="compositionally biased region" description="Low complexity" evidence="1">
    <location>
        <begin position="246"/>
        <end position="269"/>
    </location>
</feature>
<organism evidence="4 5">
    <name type="scientific">Lymnaea stagnalis</name>
    <name type="common">Great pond snail</name>
    <name type="synonym">Helix stagnalis</name>
    <dbReference type="NCBI Taxonomy" id="6523"/>
    <lineage>
        <taxon>Eukaryota</taxon>
        <taxon>Metazoa</taxon>
        <taxon>Spiralia</taxon>
        <taxon>Lophotrochozoa</taxon>
        <taxon>Mollusca</taxon>
        <taxon>Gastropoda</taxon>
        <taxon>Heterobranchia</taxon>
        <taxon>Euthyneura</taxon>
        <taxon>Panpulmonata</taxon>
        <taxon>Hygrophila</taxon>
        <taxon>Lymnaeoidea</taxon>
        <taxon>Lymnaeidae</taxon>
        <taxon>Lymnaea</taxon>
    </lineage>
</organism>